<name>A0A4V1N3K4_9SPHN</name>
<gene>
    <name evidence="1" type="ORF">EQG66_07815</name>
</gene>
<dbReference type="EMBL" id="SBKP01000006">
    <property type="protein sequence ID" value="RXR28976.1"/>
    <property type="molecule type" value="Genomic_DNA"/>
</dbReference>
<dbReference type="RefSeq" id="WP_129404040.1">
    <property type="nucleotide sequence ID" value="NZ_SBKP01000006.1"/>
</dbReference>
<accession>A0A4V1N3K4</accession>
<dbReference type="OrthoDB" id="7432466at2"/>
<reference evidence="2" key="1">
    <citation type="submission" date="2019-01" db="EMBL/GenBank/DDBJ databases">
        <title>Cytophagaceae bacterium strain CAR-16.</title>
        <authorList>
            <person name="Chen W.-M."/>
        </authorList>
    </citation>
    <scope>NUCLEOTIDE SEQUENCE [LARGE SCALE GENOMIC DNA]</scope>
    <source>
        <strain evidence="2">CHR27</strain>
    </source>
</reference>
<organism evidence="1 2">
    <name type="scientific">Sphingobium fluviale</name>
    <dbReference type="NCBI Taxonomy" id="2506423"/>
    <lineage>
        <taxon>Bacteria</taxon>
        <taxon>Pseudomonadati</taxon>
        <taxon>Pseudomonadota</taxon>
        <taxon>Alphaproteobacteria</taxon>
        <taxon>Sphingomonadales</taxon>
        <taxon>Sphingomonadaceae</taxon>
        <taxon>Sphingobium</taxon>
    </lineage>
</organism>
<dbReference type="Proteomes" id="UP000290958">
    <property type="component" value="Unassembled WGS sequence"/>
</dbReference>
<comment type="caution">
    <text evidence="1">The sequence shown here is derived from an EMBL/GenBank/DDBJ whole genome shotgun (WGS) entry which is preliminary data.</text>
</comment>
<dbReference type="AlphaFoldDB" id="A0A4V1N3K4"/>
<evidence type="ECO:0000313" key="1">
    <source>
        <dbReference type="EMBL" id="RXR28976.1"/>
    </source>
</evidence>
<proteinExistence type="predicted"/>
<keyword evidence="2" id="KW-1185">Reference proteome</keyword>
<evidence type="ECO:0000313" key="2">
    <source>
        <dbReference type="Proteomes" id="UP000290958"/>
    </source>
</evidence>
<protein>
    <submittedName>
        <fullName evidence="1">Uncharacterized protein</fullName>
    </submittedName>
</protein>
<sequence>MPQLPFVVIPTPLGTITTGNETATKPASHLNEFIDIGMTWKSSGNTNLWVRGDFGVGGKKVDFVSLLGANAQAGTTIRFRFADTQAAVDGTADYDSGVQPFISPSITSDDGLYHSHWSLPFVHLKRWWRIDIGSHTGDFEAANLILGQKVTPSRYYSAGFERGVLDQGDLLFGRWGVAESTDGLIMRSLRFELGWLTEAEEMTMFEPLVRKLGKRKPALWCFDPEATAYRQAKTYFGTIKDDIASVGGRFKPGTYSREFTILSLI</sequence>